<evidence type="ECO:0000313" key="5">
    <source>
        <dbReference type="Proteomes" id="UP001347796"/>
    </source>
</evidence>
<proteinExistence type="predicted"/>
<feature type="compositionally biased region" description="Basic and acidic residues" evidence="2">
    <location>
        <begin position="1"/>
        <end position="14"/>
    </location>
</feature>
<evidence type="ECO:0000256" key="1">
    <source>
        <dbReference type="ARBA" id="ARBA00023157"/>
    </source>
</evidence>
<dbReference type="PANTHER" id="PTHR13639:SF2">
    <property type="entry name" value="CYTOCHROME C OXIDASE ASSEMBLY FACTOR 4 HOMOLOG, MITOCHONDRIAL"/>
    <property type="match status" value="1"/>
</dbReference>
<evidence type="ECO:0000256" key="2">
    <source>
        <dbReference type="SAM" id="MobiDB-lite"/>
    </source>
</evidence>
<feature type="region of interest" description="Disordered" evidence="2">
    <location>
        <begin position="1"/>
        <end position="22"/>
    </location>
</feature>
<protein>
    <recommendedName>
        <fullName evidence="3">CHCH domain-containing protein</fullName>
    </recommendedName>
</protein>
<dbReference type="AlphaFoldDB" id="A0AAN8JV54"/>
<dbReference type="PROSITE" id="PS51808">
    <property type="entry name" value="CHCH"/>
    <property type="match status" value="1"/>
</dbReference>
<dbReference type="Pfam" id="PF06747">
    <property type="entry name" value="CHCH"/>
    <property type="match status" value="1"/>
</dbReference>
<feature type="domain" description="CHCH" evidence="3">
    <location>
        <begin position="31"/>
        <end position="64"/>
    </location>
</feature>
<evidence type="ECO:0000259" key="3">
    <source>
        <dbReference type="Pfam" id="PF06747"/>
    </source>
</evidence>
<evidence type="ECO:0000313" key="4">
    <source>
        <dbReference type="EMBL" id="KAK6183295.1"/>
    </source>
</evidence>
<keyword evidence="1" id="KW-1015">Disulfide bond</keyword>
<gene>
    <name evidence="4" type="ORF">SNE40_010801</name>
</gene>
<comment type="caution">
    <text evidence="4">The sequence shown here is derived from an EMBL/GenBank/DDBJ whole genome shotgun (WGS) entry which is preliminary data.</text>
</comment>
<name>A0AAN8JV54_PATCE</name>
<reference evidence="4 5" key="1">
    <citation type="submission" date="2024-01" db="EMBL/GenBank/DDBJ databases">
        <title>The genome of the rayed Mediterranean limpet Patella caerulea (Linnaeus, 1758).</title>
        <authorList>
            <person name="Anh-Thu Weber A."/>
            <person name="Halstead-Nussloch G."/>
        </authorList>
    </citation>
    <scope>NUCLEOTIDE SEQUENCE [LARGE SCALE GENOMIC DNA]</scope>
    <source>
        <strain evidence="4">AATW-2023a</strain>
        <tissue evidence="4">Whole specimen</tissue>
    </source>
</reference>
<dbReference type="InterPro" id="IPR039870">
    <property type="entry name" value="Coa4-like"/>
</dbReference>
<dbReference type="EMBL" id="JAZGQO010000007">
    <property type="protein sequence ID" value="KAK6183295.1"/>
    <property type="molecule type" value="Genomic_DNA"/>
</dbReference>
<keyword evidence="5" id="KW-1185">Reference proteome</keyword>
<dbReference type="InterPro" id="IPR010625">
    <property type="entry name" value="CHCH"/>
</dbReference>
<organism evidence="4 5">
    <name type="scientific">Patella caerulea</name>
    <name type="common">Rayed Mediterranean limpet</name>
    <dbReference type="NCBI Taxonomy" id="87958"/>
    <lineage>
        <taxon>Eukaryota</taxon>
        <taxon>Metazoa</taxon>
        <taxon>Spiralia</taxon>
        <taxon>Lophotrochozoa</taxon>
        <taxon>Mollusca</taxon>
        <taxon>Gastropoda</taxon>
        <taxon>Patellogastropoda</taxon>
        <taxon>Patelloidea</taxon>
        <taxon>Patellidae</taxon>
        <taxon>Patella</taxon>
    </lineage>
</organism>
<sequence length="70" mass="8251">MAAPMAHDRTRRPDENEEEDPVETLINKTGCAKLHYAVQDCMAEHQDWRKCQKEVTEFRTCVEKNMKKKT</sequence>
<dbReference type="GO" id="GO:0005758">
    <property type="term" value="C:mitochondrial intermembrane space"/>
    <property type="evidence" value="ECO:0007669"/>
    <property type="project" value="InterPro"/>
</dbReference>
<dbReference type="GO" id="GO:0033617">
    <property type="term" value="P:mitochondrial respiratory chain complex IV assembly"/>
    <property type="evidence" value="ECO:0007669"/>
    <property type="project" value="InterPro"/>
</dbReference>
<dbReference type="PANTHER" id="PTHR13639">
    <property type="entry name" value="CYTOCHROME C OXIDASE ASSEMBLY FACTOR 4 HOMOLOG, MITOCHONDRIAL"/>
    <property type="match status" value="1"/>
</dbReference>
<accession>A0AAN8JV54</accession>
<dbReference type="Proteomes" id="UP001347796">
    <property type="component" value="Unassembled WGS sequence"/>
</dbReference>